<accession>X1EM30</accession>
<organism evidence="1">
    <name type="scientific">marine sediment metagenome</name>
    <dbReference type="NCBI Taxonomy" id="412755"/>
    <lineage>
        <taxon>unclassified sequences</taxon>
        <taxon>metagenomes</taxon>
        <taxon>ecological metagenomes</taxon>
    </lineage>
</organism>
<protein>
    <submittedName>
        <fullName evidence="1">Uncharacterized protein</fullName>
    </submittedName>
</protein>
<name>X1EM30_9ZZZZ</name>
<dbReference type="AlphaFoldDB" id="X1EM30"/>
<reference evidence="1" key="1">
    <citation type="journal article" date="2014" name="Front. Microbiol.">
        <title>High frequency of phylogenetically diverse reductive dehalogenase-homologous genes in deep subseafloor sedimentary metagenomes.</title>
        <authorList>
            <person name="Kawai M."/>
            <person name="Futagami T."/>
            <person name="Toyoda A."/>
            <person name="Takaki Y."/>
            <person name="Nishi S."/>
            <person name="Hori S."/>
            <person name="Arai W."/>
            <person name="Tsubouchi T."/>
            <person name="Morono Y."/>
            <person name="Uchiyama I."/>
            <person name="Ito T."/>
            <person name="Fujiyama A."/>
            <person name="Inagaki F."/>
            <person name="Takami H."/>
        </authorList>
    </citation>
    <scope>NUCLEOTIDE SEQUENCE</scope>
    <source>
        <strain evidence="1">Expedition CK06-06</strain>
    </source>
</reference>
<dbReference type="EMBL" id="BART01034979">
    <property type="protein sequence ID" value="GAH09713.1"/>
    <property type="molecule type" value="Genomic_DNA"/>
</dbReference>
<gene>
    <name evidence="1" type="ORF">S01H4_59599</name>
</gene>
<sequence length="62" mass="7283">MINRHLKSEKPHLNVGLDYDTYTTYTYTHTRTYTYTDDMYVQTHVLTQSTVMQVATVLATYS</sequence>
<comment type="caution">
    <text evidence="1">The sequence shown here is derived from an EMBL/GenBank/DDBJ whole genome shotgun (WGS) entry which is preliminary data.</text>
</comment>
<proteinExistence type="predicted"/>
<evidence type="ECO:0000313" key="1">
    <source>
        <dbReference type="EMBL" id="GAH09713.1"/>
    </source>
</evidence>